<dbReference type="PANTHER" id="PTHR43205:SF7">
    <property type="entry name" value="PROSTAGLANDIN REDUCTASE 1"/>
    <property type="match status" value="1"/>
</dbReference>
<evidence type="ECO:0000313" key="4">
    <source>
        <dbReference type="Proteomes" id="UP000295399"/>
    </source>
</evidence>
<dbReference type="SUPFAM" id="SSF50129">
    <property type="entry name" value="GroES-like"/>
    <property type="match status" value="1"/>
</dbReference>
<dbReference type="Gene3D" id="3.90.180.10">
    <property type="entry name" value="Medium-chain alcohol dehydrogenases, catalytic domain"/>
    <property type="match status" value="1"/>
</dbReference>
<reference evidence="3 4" key="1">
    <citation type="submission" date="2019-03" db="EMBL/GenBank/DDBJ databases">
        <title>Genomic Encyclopedia of Type Strains, Phase IV (KMG-IV): sequencing the most valuable type-strain genomes for metagenomic binning, comparative biology and taxonomic classification.</title>
        <authorList>
            <person name="Goeker M."/>
        </authorList>
    </citation>
    <scope>NUCLEOTIDE SEQUENCE [LARGE SCALE GENOMIC DNA]</scope>
    <source>
        <strain evidence="3 4">DSM 2132</strain>
    </source>
</reference>
<dbReference type="Gene3D" id="3.40.50.720">
    <property type="entry name" value="NAD(P)-binding Rossmann-like Domain"/>
    <property type="match status" value="1"/>
</dbReference>
<sequence>MTETTRRWLFQKAPIGENPGPQHFTLDTQPVAEPGPGQVLVETIYLSVDPAQVSWMQGIADYMPPINPGDVMLAGGAGRVLASNHPRFKVGDLVTGTLGWQEHMLCDGYDLTGQPLRAVPADAPLALTQSVLGMTGLTAYVGLFHIGRIQAGDTVLVTGAAGAVGSIVGQLAKIAGARQVVGVAGGAEKCAWVTDTLGFDACIDYKQQNVAEGLRTTLKAPVDLFFDNVGGDALDAGLGAIAHGARIVVCGGISGYTSTPRGPRNYLNLILRRARMEGFIVLDHADLFPEAVRRLSRWVRDGRIVYNLDIVDGFEQTPDALGGLFTGANRGKRLVRVAADPTA</sequence>
<organism evidence="3 4">
    <name type="scientific">Rhodothalassium salexigens DSM 2132</name>
    <dbReference type="NCBI Taxonomy" id="1188247"/>
    <lineage>
        <taxon>Bacteria</taxon>
        <taxon>Pseudomonadati</taxon>
        <taxon>Pseudomonadota</taxon>
        <taxon>Alphaproteobacteria</taxon>
        <taxon>Rhodothalassiales</taxon>
        <taxon>Rhodothalassiaceae</taxon>
        <taxon>Rhodothalassium</taxon>
    </lineage>
</organism>
<dbReference type="Pfam" id="PF00107">
    <property type="entry name" value="ADH_zinc_N"/>
    <property type="match status" value="1"/>
</dbReference>
<keyword evidence="4" id="KW-1185">Reference proteome</keyword>
<evidence type="ECO:0000259" key="2">
    <source>
        <dbReference type="SMART" id="SM00829"/>
    </source>
</evidence>
<dbReference type="GO" id="GO:0016628">
    <property type="term" value="F:oxidoreductase activity, acting on the CH-CH group of donors, NAD or NADP as acceptor"/>
    <property type="evidence" value="ECO:0007669"/>
    <property type="project" value="InterPro"/>
</dbReference>
<accession>A0A4R2P749</accession>
<feature type="domain" description="Enoyl reductase (ER)" evidence="2">
    <location>
        <begin position="20"/>
        <end position="335"/>
    </location>
</feature>
<dbReference type="InterPro" id="IPR013149">
    <property type="entry name" value="ADH-like_C"/>
</dbReference>
<comment type="caution">
    <text evidence="3">The sequence shown here is derived from an EMBL/GenBank/DDBJ whole genome shotgun (WGS) entry which is preliminary data.</text>
</comment>
<dbReference type="Pfam" id="PF16884">
    <property type="entry name" value="ADH_N_2"/>
    <property type="match status" value="1"/>
</dbReference>
<dbReference type="InterPro" id="IPR011032">
    <property type="entry name" value="GroES-like_sf"/>
</dbReference>
<dbReference type="InterPro" id="IPR041694">
    <property type="entry name" value="ADH_N_2"/>
</dbReference>
<name>A0A4R2P749_RHOSA</name>
<gene>
    <name evidence="3" type="ORF">EV659_1132</name>
</gene>
<keyword evidence="1" id="KW-0560">Oxidoreductase</keyword>
<dbReference type="InterPro" id="IPR020843">
    <property type="entry name" value="ER"/>
</dbReference>
<evidence type="ECO:0000313" key="3">
    <source>
        <dbReference type="EMBL" id="TCP30749.1"/>
    </source>
</evidence>
<dbReference type="RefSeq" id="WP_132709384.1">
    <property type="nucleotide sequence ID" value="NZ_JACIGF010000013.1"/>
</dbReference>
<dbReference type="InterPro" id="IPR045010">
    <property type="entry name" value="MDR_fam"/>
</dbReference>
<evidence type="ECO:0000256" key="1">
    <source>
        <dbReference type="ARBA" id="ARBA00023002"/>
    </source>
</evidence>
<dbReference type="SUPFAM" id="SSF51735">
    <property type="entry name" value="NAD(P)-binding Rossmann-fold domains"/>
    <property type="match status" value="1"/>
</dbReference>
<proteinExistence type="predicted"/>
<protein>
    <recommendedName>
        <fullName evidence="2">Enoyl reductase (ER) domain-containing protein</fullName>
    </recommendedName>
</protein>
<dbReference type="Proteomes" id="UP000295399">
    <property type="component" value="Unassembled WGS sequence"/>
</dbReference>
<dbReference type="SMART" id="SM00829">
    <property type="entry name" value="PKS_ER"/>
    <property type="match status" value="1"/>
</dbReference>
<dbReference type="PANTHER" id="PTHR43205">
    <property type="entry name" value="PROSTAGLANDIN REDUCTASE"/>
    <property type="match status" value="1"/>
</dbReference>
<dbReference type="CDD" id="cd05288">
    <property type="entry name" value="PGDH"/>
    <property type="match status" value="1"/>
</dbReference>
<dbReference type="FunCoup" id="A0A4R2P749">
    <property type="interactions" value="203"/>
</dbReference>
<dbReference type="EMBL" id="SLXO01000013">
    <property type="protein sequence ID" value="TCP30749.1"/>
    <property type="molecule type" value="Genomic_DNA"/>
</dbReference>
<dbReference type="InParanoid" id="A0A4R2P749"/>
<dbReference type="OrthoDB" id="9805663at2"/>
<dbReference type="FunFam" id="3.40.50.720:FF:000121">
    <property type="entry name" value="Prostaglandin reductase 2"/>
    <property type="match status" value="1"/>
</dbReference>
<dbReference type="InterPro" id="IPR036291">
    <property type="entry name" value="NAD(P)-bd_dom_sf"/>
</dbReference>
<dbReference type="AlphaFoldDB" id="A0A4R2P749"/>